<feature type="domain" description="C2H2-type" evidence="3">
    <location>
        <begin position="97"/>
        <end position="126"/>
    </location>
</feature>
<comment type="caution">
    <text evidence="4">The sequence shown here is derived from an EMBL/GenBank/DDBJ whole genome shotgun (WGS) entry which is preliminary data.</text>
</comment>
<evidence type="ECO:0000313" key="4">
    <source>
        <dbReference type="EMBL" id="CAK8686138.1"/>
    </source>
</evidence>
<sequence>MNLSEMTDFEIADFVRSGEESCANQLDDIPSTSGIAEAEKFATQTGARSKEQSQVKPEKKKRIRPKKKCPYCGVMNSNISRHCQENHKKPYHGEGDFECRLCKKRLTSWNGLVRHLRGKCHAGRPEAMEMAASLDRRRKSVPIQRTNCFNWDEVINDFKRFRDHTGMH</sequence>
<dbReference type="PROSITE" id="PS00028">
    <property type="entry name" value="ZINC_FINGER_C2H2_1"/>
    <property type="match status" value="1"/>
</dbReference>
<dbReference type="InterPro" id="IPR013087">
    <property type="entry name" value="Znf_C2H2_type"/>
</dbReference>
<dbReference type="Gene3D" id="3.30.160.60">
    <property type="entry name" value="Classic Zinc Finger"/>
    <property type="match status" value="1"/>
</dbReference>
<accession>A0ABP0G2R9</accession>
<gene>
    <name evidence="4" type="ORF">CVLEPA_LOCUS18041</name>
</gene>
<evidence type="ECO:0000256" key="2">
    <source>
        <dbReference type="SAM" id="MobiDB-lite"/>
    </source>
</evidence>
<proteinExistence type="predicted"/>
<reference evidence="4 5" key="1">
    <citation type="submission" date="2024-02" db="EMBL/GenBank/DDBJ databases">
        <authorList>
            <person name="Daric V."/>
            <person name="Darras S."/>
        </authorList>
    </citation>
    <scope>NUCLEOTIDE SEQUENCE [LARGE SCALE GENOMIC DNA]</scope>
</reference>
<dbReference type="InterPro" id="IPR036236">
    <property type="entry name" value="Znf_C2H2_sf"/>
</dbReference>
<keyword evidence="1" id="KW-0863">Zinc-finger</keyword>
<dbReference type="SUPFAM" id="SSF57667">
    <property type="entry name" value="beta-beta-alpha zinc fingers"/>
    <property type="match status" value="1"/>
</dbReference>
<dbReference type="PROSITE" id="PS50157">
    <property type="entry name" value="ZINC_FINGER_C2H2_2"/>
    <property type="match status" value="1"/>
</dbReference>
<evidence type="ECO:0000313" key="5">
    <source>
        <dbReference type="Proteomes" id="UP001642483"/>
    </source>
</evidence>
<organism evidence="4 5">
    <name type="scientific">Clavelina lepadiformis</name>
    <name type="common">Light-bulb sea squirt</name>
    <name type="synonym">Ascidia lepadiformis</name>
    <dbReference type="NCBI Taxonomy" id="159417"/>
    <lineage>
        <taxon>Eukaryota</taxon>
        <taxon>Metazoa</taxon>
        <taxon>Chordata</taxon>
        <taxon>Tunicata</taxon>
        <taxon>Ascidiacea</taxon>
        <taxon>Aplousobranchia</taxon>
        <taxon>Clavelinidae</taxon>
        <taxon>Clavelina</taxon>
    </lineage>
</organism>
<protein>
    <recommendedName>
        <fullName evidence="3">C2H2-type domain-containing protein</fullName>
    </recommendedName>
</protein>
<dbReference type="EMBL" id="CAWYQH010000101">
    <property type="protein sequence ID" value="CAK8686138.1"/>
    <property type="molecule type" value="Genomic_DNA"/>
</dbReference>
<dbReference type="Proteomes" id="UP001642483">
    <property type="component" value="Unassembled WGS sequence"/>
</dbReference>
<evidence type="ECO:0000256" key="1">
    <source>
        <dbReference type="PROSITE-ProRule" id="PRU00042"/>
    </source>
</evidence>
<feature type="compositionally biased region" description="Basic and acidic residues" evidence="2">
    <location>
        <begin position="48"/>
        <end position="57"/>
    </location>
</feature>
<evidence type="ECO:0000259" key="3">
    <source>
        <dbReference type="PROSITE" id="PS50157"/>
    </source>
</evidence>
<dbReference type="SMART" id="SM00355">
    <property type="entry name" value="ZnF_C2H2"/>
    <property type="match status" value="2"/>
</dbReference>
<name>A0ABP0G2R9_CLALP</name>
<keyword evidence="5" id="KW-1185">Reference proteome</keyword>
<keyword evidence="1" id="KW-0479">Metal-binding</keyword>
<feature type="region of interest" description="Disordered" evidence="2">
    <location>
        <begin position="42"/>
        <end position="64"/>
    </location>
</feature>
<dbReference type="Pfam" id="PF12874">
    <property type="entry name" value="zf-met"/>
    <property type="match status" value="1"/>
</dbReference>
<keyword evidence="1" id="KW-0862">Zinc</keyword>